<dbReference type="Gene3D" id="3.30.450.20">
    <property type="entry name" value="PAS domain"/>
    <property type="match status" value="1"/>
</dbReference>
<reference evidence="5 6" key="1">
    <citation type="submission" date="2024-09" db="EMBL/GenBank/DDBJ databases">
        <authorList>
            <person name="Sun Q."/>
            <person name="Mori K."/>
        </authorList>
    </citation>
    <scope>NUCLEOTIDE SEQUENCE [LARGE SCALE GENOMIC DNA]</scope>
    <source>
        <strain evidence="5 6">CECT 7682</strain>
    </source>
</reference>
<evidence type="ECO:0000259" key="4">
    <source>
        <dbReference type="PROSITE" id="PS50113"/>
    </source>
</evidence>
<evidence type="ECO:0000256" key="3">
    <source>
        <dbReference type="ARBA" id="ARBA00022991"/>
    </source>
</evidence>
<protein>
    <submittedName>
        <fullName evidence="5">PAS domain-containing protein</fullName>
    </submittedName>
</protein>
<keyword evidence="2" id="KW-0288">FMN</keyword>
<evidence type="ECO:0000256" key="1">
    <source>
        <dbReference type="ARBA" id="ARBA00022630"/>
    </source>
</evidence>
<dbReference type="Proteomes" id="UP001589654">
    <property type="component" value="Unassembled WGS sequence"/>
</dbReference>
<gene>
    <name evidence="5" type="ORF">ACFFUR_15390</name>
</gene>
<keyword evidence="6" id="KW-1185">Reference proteome</keyword>
<dbReference type="Pfam" id="PF13426">
    <property type="entry name" value="PAS_9"/>
    <property type="match status" value="1"/>
</dbReference>
<dbReference type="InterPro" id="IPR000700">
    <property type="entry name" value="PAS-assoc_C"/>
</dbReference>
<comment type="caution">
    <text evidence="5">The sequence shown here is derived from an EMBL/GenBank/DDBJ whole genome shotgun (WGS) entry which is preliminary data.</text>
</comment>
<name>A0ABV5J8N6_9BACT</name>
<dbReference type="PROSITE" id="PS50113">
    <property type="entry name" value="PAC"/>
    <property type="match status" value="1"/>
</dbReference>
<dbReference type="SUPFAM" id="SSF55785">
    <property type="entry name" value="PYP-like sensor domain (PAS domain)"/>
    <property type="match status" value="1"/>
</dbReference>
<dbReference type="RefSeq" id="WP_290248764.1">
    <property type="nucleotide sequence ID" value="NZ_JAUFQT010000001.1"/>
</dbReference>
<keyword evidence="1" id="KW-0285">Flavoprotein</keyword>
<feature type="domain" description="PAC" evidence="4">
    <location>
        <begin position="121"/>
        <end position="163"/>
    </location>
</feature>
<organism evidence="5 6">
    <name type="scientific">Echinicola jeungdonensis</name>
    <dbReference type="NCBI Taxonomy" id="709343"/>
    <lineage>
        <taxon>Bacteria</taxon>
        <taxon>Pseudomonadati</taxon>
        <taxon>Bacteroidota</taxon>
        <taxon>Cytophagia</taxon>
        <taxon>Cytophagales</taxon>
        <taxon>Cyclobacteriaceae</taxon>
        <taxon>Echinicola</taxon>
    </lineage>
</organism>
<evidence type="ECO:0000256" key="2">
    <source>
        <dbReference type="ARBA" id="ARBA00022643"/>
    </source>
</evidence>
<dbReference type="EMBL" id="JBHMEW010000067">
    <property type="protein sequence ID" value="MFB9213199.1"/>
    <property type="molecule type" value="Genomic_DNA"/>
</dbReference>
<accession>A0ABV5J8N6</accession>
<evidence type="ECO:0000313" key="5">
    <source>
        <dbReference type="EMBL" id="MFB9213199.1"/>
    </source>
</evidence>
<dbReference type="InterPro" id="IPR000014">
    <property type="entry name" value="PAS"/>
</dbReference>
<sequence length="163" mass="18640">MTIFSKPSKKASSVPLHCWDIIACQLYPSIANQSLESLSHTLSFFKKSFSWSTDLNFLNQRFDALVLTDRQETILWASPGFEKMTDYHVFEAIGKNPSFLQGKDSSYKAKTQIRKKINEGKPFSSQLINYKKNGEPYLCEITIIPLEDPKGKITHFLALENEI</sequence>
<proteinExistence type="predicted"/>
<keyword evidence="3" id="KW-0157">Chromophore</keyword>
<dbReference type="PANTHER" id="PTHR47429">
    <property type="entry name" value="PROTEIN TWIN LOV 1"/>
    <property type="match status" value="1"/>
</dbReference>
<dbReference type="InterPro" id="IPR035965">
    <property type="entry name" value="PAS-like_dom_sf"/>
</dbReference>
<dbReference type="CDD" id="cd00130">
    <property type="entry name" value="PAS"/>
    <property type="match status" value="1"/>
</dbReference>
<dbReference type="PANTHER" id="PTHR47429:SF2">
    <property type="entry name" value="PROTEIN TWIN LOV 1"/>
    <property type="match status" value="1"/>
</dbReference>
<dbReference type="NCBIfam" id="TIGR00229">
    <property type="entry name" value="sensory_box"/>
    <property type="match status" value="1"/>
</dbReference>
<evidence type="ECO:0000313" key="6">
    <source>
        <dbReference type="Proteomes" id="UP001589654"/>
    </source>
</evidence>